<proteinExistence type="inferred from homology"/>
<evidence type="ECO:0000256" key="15">
    <source>
        <dbReference type="ARBA" id="ARBA00050232"/>
    </source>
</evidence>
<dbReference type="Gene3D" id="3.40.50.720">
    <property type="entry name" value="NAD(P)-binding Rossmann-like Domain"/>
    <property type="match status" value="1"/>
</dbReference>
<evidence type="ECO:0000313" key="28">
    <source>
        <dbReference type="Proteomes" id="UP001177023"/>
    </source>
</evidence>
<comment type="similarity">
    <text evidence="3">Belongs to the short-chain dehydrogenases/reductases (SDR) family.</text>
</comment>
<evidence type="ECO:0000256" key="24">
    <source>
        <dbReference type="ARBA" id="ARBA00083097"/>
    </source>
</evidence>
<dbReference type="PRINTS" id="PR00081">
    <property type="entry name" value="GDHRDH"/>
</dbReference>
<evidence type="ECO:0000256" key="9">
    <source>
        <dbReference type="ARBA" id="ARBA00023027"/>
    </source>
</evidence>
<dbReference type="GO" id="GO:0004303">
    <property type="term" value="F:estradiol 17-beta-dehydrogenase [NAD(P)+] activity"/>
    <property type="evidence" value="ECO:0007669"/>
    <property type="project" value="UniProtKB-EC"/>
</dbReference>
<evidence type="ECO:0000256" key="20">
    <source>
        <dbReference type="ARBA" id="ARBA00070911"/>
    </source>
</evidence>
<dbReference type="FunFam" id="3.40.50.720:FF:000231">
    <property type="entry name" value="Estradiol 17-beta-dehydrogenase 8"/>
    <property type="match status" value="1"/>
</dbReference>
<reference evidence="27" key="1">
    <citation type="submission" date="2023-06" db="EMBL/GenBank/DDBJ databases">
        <authorList>
            <person name="Delattre M."/>
        </authorList>
    </citation>
    <scope>NUCLEOTIDE SEQUENCE</scope>
    <source>
        <strain evidence="27">AF72</strain>
    </source>
</reference>
<dbReference type="InterPro" id="IPR036291">
    <property type="entry name" value="NAD(P)-bd_dom_sf"/>
</dbReference>
<evidence type="ECO:0000256" key="22">
    <source>
        <dbReference type="ARBA" id="ARBA00081419"/>
    </source>
</evidence>
<dbReference type="EMBL" id="CATQJA010002625">
    <property type="protein sequence ID" value="CAJ0573918.1"/>
    <property type="molecule type" value="Genomic_DNA"/>
</dbReference>
<keyword evidence="10" id="KW-0443">Lipid metabolism</keyword>
<evidence type="ECO:0000256" key="21">
    <source>
        <dbReference type="ARBA" id="ARBA00077835"/>
    </source>
</evidence>
<dbReference type="PROSITE" id="PS00061">
    <property type="entry name" value="ADH_SHORT"/>
    <property type="match status" value="1"/>
</dbReference>
<evidence type="ECO:0000256" key="11">
    <source>
        <dbReference type="ARBA" id="ARBA00023128"/>
    </source>
</evidence>
<keyword evidence="7" id="KW-0276">Fatty acid metabolism</keyword>
<evidence type="ECO:0000256" key="3">
    <source>
        <dbReference type="ARBA" id="ARBA00006484"/>
    </source>
</evidence>
<evidence type="ECO:0000256" key="14">
    <source>
        <dbReference type="ARBA" id="ARBA00049069"/>
    </source>
</evidence>
<keyword evidence="6" id="KW-0597">Phosphoprotein</keyword>
<dbReference type="EC" id="1.1.1.n12" evidence="4"/>
<dbReference type="GO" id="GO:0048038">
    <property type="term" value="F:quinone binding"/>
    <property type="evidence" value="ECO:0007669"/>
    <property type="project" value="TreeGrafter"/>
</dbReference>
<dbReference type="GO" id="GO:0006633">
    <property type="term" value="P:fatty acid biosynthetic process"/>
    <property type="evidence" value="ECO:0007669"/>
    <property type="project" value="UniProtKB-KW"/>
</dbReference>
<keyword evidence="11" id="KW-0496">Mitochondrion</keyword>
<evidence type="ECO:0000256" key="13">
    <source>
        <dbReference type="ARBA" id="ARBA00037929"/>
    </source>
</evidence>
<dbReference type="PANTHER" id="PTHR42760:SF83">
    <property type="entry name" value="(3R)-3-HYDROXYACYL-COA DEHYDROGENASE"/>
    <property type="match status" value="1"/>
</dbReference>
<evidence type="ECO:0000256" key="8">
    <source>
        <dbReference type="ARBA" id="ARBA00023002"/>
    </source>
</evidence>
<comment type="catalytic activity">
    <reaction evidence="17">
        <text>a (3R)-3-hydroxyacyl-CoA + NAD(+) = a 3-oxoacyl-CoA + NADH + H(+)</text>
        <dbReference type="Rhea" id="RHEA:32711"/>
        <dbReference type="ChEBI" id="CHEBI:15378"/>
        <dbReference type="ChEBI" id="CHEBI:57319"/>
        <dbReference type="ChEBI" id="CHEBI:57540"/>
        <dbReference type="ChEBI" id="CHEBI:57945"/>
        <dbReference type="ChEBI" id="CHEBI:90726"/>
        <dbReference type="EC" id="1.1.1.n12"/>
    </reaction>
    <physiologicalReaction direction="left-to-right" evidence="17">
        <dbReference type="Rhea" id="RHEA:32712"/>
    </physiologicalReaction>
</comment>
<dbReference type="PRINTS" id="PR00080">
    <property type="entry name" value="SDRFAMILY"/>
</dbReference>
<dbReference type="SUPFAM" id="SSF51735">
    <property type="entry name" value="NAD(P)-binding Rossmann-fold domains"/>
    <property type="match status" value="1"/>
</dbReference>
<evidence type="ECO:0000256" key="25">
    <source>
        <dbReference type="ARBA" id="ARBA00083258"/>
    </source>
</evidence>
<dbReference type="InterPro" id="IPR020904">
    <property type="entry name" value="Sc_DH/Rdtase_CS"/>
</dbReference>
<feature type="non-terminal residue" evidence="27">
    <location>
        <position position="217"/>
    </location>
</feature>
<dbReference type="InterPro" id="IPR002347">
    <property type="entry name" value="SDR_fam"/>
</dbReference>
<evidence type="ECO:0000256" key="5">
    <source>
        <dbReference type="ARBA" id="ARBA00022516"/>
    </source>
</evidence>
<accession>A0AA36CRZ8</accession>
<comment type="caution">
    <text evidence="27">The sequence shown here is derived from an EMBL/GenBank/DDBJ whole genome shotgun (WGS) entry which is preliminary data.</text>
</comment>
<comment type="catalytic activity">
    <reaction evidence="16">
        <text>17beta-hydroxy-5alpha-androstan-3-one + NAD(+) = 5alpha-androstan-3,17-dione + NADH + H(+)</text>
        <dbReference type="Rhea" id="RHEA:41992"/>
        <dbReference type="ChEBI" id="CHEBI:15378"/>
        <dbReference type="ChEBI" id="CHEBI:15994"/>
        <dbReference type="ChEBI" id="CHEBI:16330"/>
        <dbReference type="ChEBI" id="CHEBI:57540"/>
        <dbReference type="ChEBI" id="CHEBI:57945"/>
    </reaction>
    <physiologicalReaction direction="left-to-right" evidence="16">
        <dbReference type="Rhea" id="RHEA:41993"/>
    </physiologicalReaction>
</comment>
<evidence type="ECO:0000256" key="12">
    <source>
        <dbReference type="ARBA" id="ARBA00023160"/>
    </source>
</evidence>
<dbReference type="PANTHER" id="PTHR42760">
    <property type="entry name" value="SHORT-CHAIN DEHYDROGENASES/REDUCTASES FAMILY MEMBER"/>
    <property type="match status" value="1"/>
</dbReference>
<dbReference type="Pfam" id="PF13561">
    <property type="entry name" value="adh_short_C2"/>
    <property type="match status" value="1"/>
</dbReference>
<keyword evidence="9" id="KW-0520">NAD</keyword>
<dbReference type="EC" id="1.1.1.239" evidence="19"/>
<protein>
    <recommendedName>
        <fullName evidence="20">(3R)-3-hydroxyacyl-CoA dehydrogenase</fullName>
        <ecNumber evidence="19">1.1.1.239</ecNumber>
        <ecNumber evidence="4">1.1.1.n12</ecNumber>
    </recommendedName>
    <alternativeName>
        <fullName evidence="22">17-beta-hydroxysteroid dehydrogenase 8</fullName>
    </alternativeName>
    <alternativeName>
        <fullName evidence="21">3-ketoacyl-[acyl-carrier-protein] reductase alpha subunit</fullName>
    </alternativeName>
    <alternativeName>
        <fullName evidence="24">3-oxoacyl-[acyl-carrier-protein] reductase</fullName>
    </alternativeName>
    <alternativeName>
        <fullName evidence="25">Estradiol 17-beta-dehydrogenase 8</fullName>
    </alternativeName>
    <alternativeName>
        <fullName evidence="23">Testosterone 17-beta-dehydrogenase 8</fullName>
    </alternativeName>
</protein>
<keyword evidence="8" id="KW-0560">Oxidoreductase</keyword>
<comment type="catalytic activity">
    <reaction evidence="15">
        <text>testosterone + NAD(+) = androst-4-ene-3,17-dione + NADH + H(+)</text>
        <dbReference type="Rhea" id="RHEA:14929"/>
        <dbReference type="ChEBI" id="CHEBI:15378"/>
        <dbReference type="ChEBI" id="CHEBI:16422"/>
        <dbReference type="ChEBI" id="CHEBI:17347"/>
        <dbReference type="ChEBI" id="CHEBI:57540"/>
        <dbReference type="ChEBI" id="CHEBI:57945"/>
        <dbReference type="EC" id="1.1.1.239"/>
    </reaction>
    <physiologicalReaction direction="left-to-right" evidence="15">
        <dbReference type="Rhea" id="RHEA:14930"/>
    </physiologicalReaction>
</comment>
<gene>
    <name evidence="27" type="ORF">MSPICULIGERA_LOCUS12262</name>
    <name evidence="26" type="ORF">MSPICULIGERA_LOCUS2806</name>
</gene>
<dbReference type="Proteomes" id="UP001177023">
    <property type="component" value="Unassembled WGS sequence"/>
</dbReference>
<keyword evidence="5" id="KW-0444">Lipid biosynthesis</keyword>
<keyword evidence="12" id="KW-0275">Fatty acid biosynthesis</keyword>
<evidence type="ECO:0000256" key="17">
    <source>
        <dbReference type="ARBA" id="ARBA00052680"/>
    </source>
</evidence>
<evidence type="ECO:0000313" key="26">
    <source>
        <dbReference type="EMBL" id="CAJ0564111.1"/>
    </source>
</evidence>
<evidence type="ECO:0000256" key="10">
    <source>
        <dbReference type="ARBA" id="ARBA00023098"/>
    </source>
</evidence>
<keyword evidence="28" id="KW-1185">Reference proteome</keyword>
<evidence type="ECO:0000256" key="18">
    <source>
        <dbReference type="ARBA" id="ARBA00065174"/>
    </source>
</evidence>
<evidence type="ECO:0000313" key="27">
    <source>
        <dbReference type="EMBL" id="CAJ0573918.1"/>
    </source>
</evidence>
<evidence type="ECO:0000256" key="4">
    <source>
        <dbReference type="ARBA" id="ARBA00012456"/>
    </source>
</evidence>
<dbReference type="GO" id="GO:0005759">
    <property type="term" value="C:mitochondrial matrix"/>
    <property type="evidence" value="ECO:0007669"/>
    <property type="project" value="UniProtKB-SubCell"/>
</dbReference>
<comment type="pathway">
    <text evidence="13">Steroid biosynthesis; estrogen biosynthesis.</text>
</comment>
<name>A0AA36CRZ8_9BILA</name>
<evidence type="ECO:0000256" key="1">
    <source>
        <dbReference type="ARBA" id="ARBA00004305"/>
    </source>
</evidence>
<comment type="subunit">
    <text evidence="18">Heterotetramer with CBR4; contains two molecules of HSD17B8 and CBR4.</text>
</comment>
<evidence type="ECO:0000256" key="19">
    <source>
        <dbReference type="ARBA" id="ARBA00066822"/>
    </source>
</evidence>
<organism evidence="27 28">
    <name type="scientific">Mesorhabditis spiculigera</name>
    <dbReference type="NCBI Taxonomy" id="96644"/>
    <lineage>
        <taxon>Eukaryota</taxon>
        <taxon>Metazoa</taxon>
        <taxon>Ecdysozoa</taxon>
        <taxon>Nematoda</taxon>
        <taxon>Chromadorea</taxon>
        <taxon>Rhabditida</taxon>
        <taxon>Rhabditina</taxon>
        <taxon>Rhabditomorpha</taxon>
        <taxon>Rhabditoidea</taxon>
        <taxon>Rhabditidae</taxon>
        <taxon>Mesorhabditinae</taxon>
        <taxon>Mesorhabditis</taxon>
    </lineage>
</organism>
<sequence length="217" mass="22750">MAALLAGKHEESAATTVAQLGGSGHLSYVGDVSKAADVEQLRKFAVEKLKNAPNVVVNCAGITRDATLLKMSEQSFDEVIAVNLKGVHLVTQAFAREAVANKAPLSIINVSSIIGKVGNFGQTNYAATKAGVIAFTKSAAKELAKKKIRVNTILPGFVETPMTKAMPEDVLKSICAGIPMGRMGHTEEIADGVLFLASDLSSYVTGAQLEITGGLYM</sequence>
<comment type="catalytic activity">
    <reaction evidence="14">
        <text>17beta-estradiol + NAD(+) = estrone + NADH + H(+)</text>
        <dbReference type="Rhea" id="RHEA:24612"/>
        <dbReference type="ChEBI" id="CHEBI:15378"/>
        <dbReference type="ChEBI" id="CHEBI:16469"/>
        <dbReference type="ChEBI" id="CHEBI:17263"/>
        <dbReference type="ChEBI" id="CHEBI:57540"/>
        <dbReference type="ChEBI" id="CHEBI:57945"/>
        <dbReference type="EC" id="1.1.1.62"/>
    </reaction>
    <physiologicalReaction direction="left-to-right" evidence="14">
        <dbReference type="Rhea" id="RHEA:24613"/>
    </physiologicalReaction>
    <physiologicalReaction direction="right-to-left" evidence="14">
        <dbReference type="Rhea" id="RHEA:24614"/>
    </physiologicalReaction>
</comment>
<evidence type="ECO:0000256" key="16">
    <source>
        <dbReference type="ARBA" id="ARBA00050435"/>
    </source>
</evidence>
<comment type="pathway">
    <text evidence="2">Lipid metabolism; fatty acid biosynthesis.</text>
</comment>
<evidence type="ECO:0000256" key="7">
    <source>
        <dbReference type="ARBA" id="ARBA00022832"/>
    </source>
</evidence>
<dbReference type="AlphaFoldDB" id="A0AA36CRZ8"/>
<comment type="subcellular location">
    <subcellularLocation>
        <location evidence="1">Mitochondrion matrix</location>
    </subcellularLocation>
</comment>
<dbReference type="EMBL" id="CATQJA010000803">
    <property type="protein sequence ID" value="CAJ0564111.1"/>
    <property type="molecule type" value="Genomic_DNA"/>
</dbReference>
<evidence type="ECO:0000256" key="23">
    <source>
        <dbReference type="ARBA" id="ARBA00081936"/>
    </source>
</evidence>
<dbReference type="GO" id="GO:0047035">
    <property type="term" value="F:testosterone dehydrogenase (NAD+) activity"/>
    <property type="evidence" value="ECO:0007669"/>
    <property type="project" value="UniProtKB-EC"/>
</dbReference>
<dbReference type="GO" id="GO:0008210">
    <property type="term" value="P:estrogen metabolic process"/>
    <property type="evidence" value="ECO:0007669"/>
    <property type="project" value="UniProtKB-ARBA"/>
</dbReference>
<evidence type="ECO:0000256" key="6">
    <source>
        <dbReference type="ARBA" id="ARBA00022553"/>
    </source>
</evidence>
<evidence type="ECO:0000256" key="2">
    <source>
        <dbReference type="ARBA" id="ARBA00005194"/>
    </source>
</evidence>